<comment type="similarity">
    <text evidence="2">Belongs to the major facilitator superfamily.</text>
</comment>
<keyword evidence="7" id="KW-0458">Lysosome</keyword>
<evidence type="ECO:0000256" key="13">
    <source>
        <dbReference type="ARBA" id="ARBA00044893"/>
    </source>
</evidence>
<comment type="catalytic activity">
    <reaction evidence="17">
        <text>L-arginyl-glycine(out) = L-arginyl-glycine(in)</text>
        <dbReference type="Rhea" id="RHEA:79391"/>
        <dbReference type="ChEBI" id="CHEBI:229955"/>
    </reaction>
</comment>
<proteinExistence type="inferred from homology"/>
<organism evidence="28 29">
    <name type="scientific">Calicophoron daubneyi</name>
    <name type="common">Rumen fluke</name>
    <name type="synonym">Paramphistomum daubneyi</name>
    <dbReference type="NCBI Taxonomy" id="300641"/>
    <lineage>
        <taxon>Eukaryota</taxon>
        <taxon>Metazoa</taxon>
        <taxon>Spiralia</taxon>
        <taxon>Lophotrochozoa</taxon>
        <taxon>Platyhelminthes</taxon>
        <taxon>Trematoda</taxon>
        <taxon>Digenea</taxon>
        <taxon>Plagiorchiida</taxon>
        <taxon>Pronocephalata</taxon>
        <taxon>Paramphistomoidea</taxon>
        <taxon>Paramphistomidae</taxon>
        <taxon>Calicophoron</taxon>
    </lineage>
</organism>
<evidence type="ECO:0000256" key="26">
    <source>
        <dbReference type="SAM" id="Phobius"/>
    </source>
</evidence>
<evidence type="ECO:0000256" key="10">
    <source>
        <dbReference type="ARBA" id="ARBA00044881"/>
    </source>
</evidence>
<evidence type="ECO:0000256" key="4">
    <source>
        <dbReference type="ARBA" id="ARBA00022692"/>
    </source>
</evidence>
<comment type="catalytic activity">
    <reaction evidence="20">
        <text>L-lysyl-glycine(out) = L-lysyl-glycine(in)</text>
        <dbReference type="Rhea" id="RHEA:79407"/>
        <dbReference type="ChEBI" id="CHEBI:191202"/>
    </reaction>
</comment>
<evidence type="ECO:0000256" key="16">
    <source>
        <dbReference type="ARBA" id="ARBA00044900"/>
    </source>
</evidence>
<dbReference type="Pfam" id="PF07690">
    <property type="entry name" value="MFS_1"/>
    <property type="match status" value="1"/>
</dbReference>
<evidence type="ECO:0000256" key="5">
    <source>
        <dbReference type="ARBA" id="ARBA00022989"/>
    </source>
</evidence>
<feature type="transmembrane region" description="Helical" evidence="26">
    <location>
        <begin position="42"/>
        <end position="63"/>
    </location>
</feature>
<dbReference type="InterPro" id="IPR036259">
    <property type="entry name" value="MFS_trans_sf"/>
</dbReference>
<comment type="subunit">
    <text evidence="24">Homodimer. Interacts with lysosomal protein GLMP (via lumenal domain); the interaction starts while both proteins are still in the endoplasmic reticulum and is required for stabilization of MFSD1 in lysosomes but has no direct effect on its targeting to lysosomes or transporter activity.</text>
</comment>
<comment type="catalytic activity">
    <reaction evidence="14">
        <text>L-aspartyl-L-lysine(out) = L-aspartyl-L-lysine(in)</text>
        <dbReference type="Rhea" id="RHEA:79411"/>
        <dbReference type="ChEBI" id="CHEBI:229953"/>
    </reaction>
</comment>
<dbReference type="PROSITE" id="PS50850">
    <property type="entry name" value="MFS"/>
    <property type="match status" value="1"/>
</dbReference>
<comment type="catalytic activity">
    <reaction evidence="11">
        <text>L-alpha-aminoacyl-L-histidine(out) = L-alpha-aminoacyl-L-histidine(in)</text>
        <dbReference type="Rhea" id="RHEA:79375"/>
        <dbReference type="ChEBI" id="CHEBI:229967"/>
    </reaction>
</comment>
<evidence type="ECO:0000313" key="29">
    <source>
        <dbReference type="Proteomes" id="UP001497525"/>
    </source>
</evidence>
<comment type="catalytic activity">
    <reaction evidence="13">
        <text>L-alpha-aminoacyl-L-lysine(out) = L-alpha-aminoacyl-L-lysine(in)</text>
        <dbReference type="Rhea" id="RHEA:79383"/>
        <dbReference type="ChEBI" id="CHEBI:229966"/>
    </reaction>
</comment>
<feature type="transmembrane region" description="Helical" evidence="26">
    <location>
        <begin position="310"/>
        <end position="331"/>
    </location>
</feature>
<evidence type="ECO:0000256" key="22">
    <source>
        <dbReference type="ARBA" id="ARBA00045018"/>
    </source>
</evidence>
<dbReference type="InterPro" id="IPR052187">
    <property type="entry name" value="MFSD1"/>
</dbReference>
<comment type="catalytic activity">
    <reaction evidence="19">
        <text>L-alanyl-L-lysine(out) = L-alanyl-L-lysine(in)</text>
        <dbReference type="Rhea" id="RHEA:79415"/>
        <dbReference type="ChEBI" id="CHEBI:192470"/>
    </reaction>
</comment>
<comment type="catalytic activity">
    <reaction evidence="15">
        <text>L-arginyl-L-alpha-amino acid(out) = L-arginyl-L-alpha-amino acid(in)</text>
        <dbReference type="Rhea" id="RHEA:79371"/>
        <dbReference type="ChEBI" id="CHEBI:84315"/>
    </reaction>
</comment>
<keyword evidence="4 26" id="KW-0812">Transmembrane</keyword>
<evidence type="ECO:0000256" key="1">
    <source>
        <dbReference type="ARBA" id="ARBA00004155"/>
    </source>
</evidence>
<dbReference type="InterPro" id="IPR020846">
    <property type="entry name" value="MFS_dom"/>
</dbReference>
<evidence type="ECO:0000256" key="6">
    <source>
        <dbReference type="ARBA" id="ARBA00023136"/>
    </source>
</evidence>
<name>A0AAV2T2P0_CALDB</name>
<comment type="catalytic activity">
    <reaction evidence="18">
        <text>L-histidyl-L-alpha-amino acid(out) = L-histidyl-L-alpha-amino acid(in)</text>
        <dbReference type="Rhea" id="RHEA:79379"/>
        <dbReference type="ChEBI" id="CHEBI:229964"/>
    </reaction>
</comment>
<evidence type="ECO:0000259" key="27">
    <source>
        <dbReference type="PROSITE" id="PS50850"/>
    </source>
</evidence>
<sequence length="491" mass="54700">MSDTDISNLIEGNEERHSDAEIVRQGCGGTLCCDPARRLHRYVMLIFICFLSFGDYLCYDSPAALQDVMLSDLSITATEFMNFYAFVSWPNVIMCFIGGFLVDRVFGIARGALVFSSIVFGGQLLFGIGAFINSYPLMCFARFFYGTGSESLGVCQNTYTSLWFPPSELNFVFGLQLSMSRAGSTLTMNIMHPIYEAIGKHFGITGTKRLGATLWVGCAFCLYSCICCLMLYFFTKRADRELKAQEARYSGRSETEEAEKIVLKDIIHFPVEFWIISVICVAFYVTVFPFISLGLVFFERKFYLSVTDAALVNSLVYIISAAASPVFGAAIDFTGRNLYWVFTSVGVVLGCHLCFAFTSGQIPPLVLMIIMGFGYSILASSLWPLVSYLLPLHQRGTAYGLMQCVQNLGLAVIAIVAGYLVDNKGYLFLEVFFLFWLSLAMAGTFLLYVLDSNKKRLLNMSGKERRAMNAVEVEKKATPTTSEDRLRPESA</sequence>
<evidence type="ECO:0000256" key="23">
    <source>
        <dbReference type="ARBA" id="ARBA00045709"/>
    </source>
</evidence>
<dbReference type="Proteomes" id="UP001497525">
    <property type="component" value="Unassembled WGS sequence"/>
</dbReference>
<comment type="subcellular location">
    <subcellularLocation>
        <location evidence="1">Lysosome membrane</location>
        <topology evidence="1">Multi-pass membrane protein</topology>
    </subcellularLocation>
</comment>
<protein>
    <recommendedName>
        <fullName evidence="21">Lysosomal dipeptide transporter MFSD1</fullName>
    </recommendedName>
    <alternativeName>
        <fullName evidence="22">Major facilitator superfamily domain-containing protein 1</fullName>
    </alternativeName>
</protein>
<accession>A0AAV2T2P0</accession>
<feature type="transmembrane region" description="Helical" evidence="26">
    <location>
        <begin position="83"/>
        <end position="102"/>
    </location>
</feature>
<feature type="domain" description="Major facilitator superfamily (MFS) profile" evidence="27">
    <location>
        <begin position="270"/>
        <end position="491"/>
    </location>
</feature>
<dbReference type="GO" id="GO:0022857">
    <property type="term" value="F:transmembrane transporter activity"/>
    <property type="evidence" value="ECO:0007669"/>
    <property type="project" value="InterPro"/>
</dbReference>
<reference evidence="28" key="1">
    <citation type="submission" date="2024-06" db="EMBL/GenBank/DDBJ databases">
        <authorList>
            <person name="Liu X."/>
            <person name="Lenzi L."/>
            <person name="Haldenby T S."/>
            <person name="Uol C."/>
        </authorList>
    </citation>
    <scope>NUCLEOTIDE SEQUENCE</scope>
</reference>
<evidence type="ECO:0000256" key="20">
    <source>
        <dbReference type="ARBA" id="ARBA00044924"/>
    </source>
</evidence>
<feature type="region of interest" description="Disordered" evidence="25">
    <location>
        <begin position="472"/>
        <end position="491"/>
    </location>
</feature>
<dbReference type="PANTHER" id="PTHR23512">
    <property type="entry name" value="MAJOR FACILITATOR SUPERFAMILY DOMAIN-CONTAINING PROTEIN 1"/>
    <property type="match status" value="1"/>
</dbReference>
<feature type="transmembrane region" description="Helical" evidence="26">
    <location>
        <begin position="427"/>
        <end position="450"/>
    </location>
</feature>
<evidence type="ECO:0000256" key="14">
    <source>
        <dbReference type="ARBA" id="ARBA00044898"/>
    </source>
</evidence>
<comment type="catalytic activity">
    <reaction evidence="12">
        <text>L-lysyl-L-alpha-amino acid(out) = L-lysyl-L-alpha-amino acid(in)</text>
        <dbReference type="Rhea" id="RHEA:79387"/>
        <dbReference type="ChEBI" id="CHEBI:229965"/>
    </reaction>
</comment>
<feature type="transmembrane region" description="Helical" evidence="26">
    <location>
        <begin position="114"/>
        <end position="135"/>
    </location>
</feature>
<comment type="function">
    <text evidence="23">Lysosomal dipeptide uniporter that selectively exports lysine, arginine or histidine-containing dipeptides with a net positive charge from the lysosome lumen into the cytosol. Could play a role in a specific type of protein O-glycosylation indirectly regulating macrophages migration and tissue invasion. Also essential for liver homeostasis.</text>
</comment>
<feature type="transmembrane region" description="Helical" evidence="26">
    <location>
        <begin position="365"/>
        <end position="386"/>
    </location>
</feature>
<evidence type="ECO:0000256" key="3">
    <source>
        <dbReference type="ARBA" id="ARBA00022448"/>
    </source>
</evidence>
<evidence type="ECO:0000256" key="7">
    <source>
        <dbReference type="ARBA" id="ARBA00023228"/>
    </source>
</evidence>
<dbReference type="PANTHER" id="PTHR23512:SF3">
    <property type="entry name" value="MAJOR FACILITATOR SUPERFAMILY DOMAIN-CONTAINING PROTEIN 1"/>
    <property type="match status" value="1"/>
</dbReference>
<dbReference type="InterPro" id="IPR011701">
    <property type="entry name" value="MFS"/>
</dbReference>
<evidence type="ECO:0000256" key="18">
    <source>
        <dbReference type="ARBA" id="ARBA00044912"/>
    </source>
</evidence>
<gene>
    <name evidence="28" type="ORF">CDAUBV1_LOCUS2289</name>
</gene>
<feature type="transmembrane region" description="Helical" evidence="26">
    <location>
        <begin position="212"/>
        <end position="234"/>
    </location>
</feature>
<comment type="caution">
    <text evidence="28">The sequence shown here is derived from an EMBL/GenBank/DDBJ whole genome shotgun (WGS) entry which is preliminary data.</text>
</comment>
<evidence type="ECO:0000256" key="21">
    <source>
        <dbReference type="ARBA" id="ARBA00044985"/>
    </source>
</evidence>
<feature type="transmembrane region" description="Helical" evidence="26">
    <location>
        <begin position="338"/>
        <end position="359"/>
    </location>
</feature>
<evidence type="ECO:0000313" key="28">
    <source>
        <dbReference type="EMBL" id="CAL5130412.1"/>
    </source>
</evidence>
<comment type="catalytic activity">
    <reaction evidence="9">
        <text>L-histidyl-glycine(out) = L-histidyl-glycine(in)</text>
        <dbReference type="Rhea" id="RHEA:79395"/>
        <dbReference type="ChEBI" id="CHEBI:229957"/>
    </reaction>
</comment>
<comment type="catalytic activity">
    <reaction evidence="10">
        <text>L-alpha-aminoacyl-L-arginine(out) = L-alpha-aminoacyl-L-arginine(in)</text>
        <dbReference type="Rhea" id="RHEA:79367"/>
        <dbReference type="ChEBI" id="CHEBI:229968"/>
    </reaction>
</comment>
<evidence type="ECO:0000256" key="11">
    <source>
        <dbReference type="ARBA" id="ARBA00044884"/>
    </source>
</evidence>
<keyword evidence="5 26" id="KW-1133">Transmembrane helix</keyword>
<dbReference type="EMBL" id="CAXLJL010000065">
    <property type="protein sequence ID" value="CAL5130412.1"/>
    <property type="molecule type" value="Genomic_DNA"/>
</dbReference>
<evidence type="ECO:0000256" key="9">
    <source>
        <dbReference type="ARBA" id="ARBA00044878"/>
    </source>
</evidence>
<keyword evidence="3" id="KW-0813">Transport</keyword>
<comment type="catalytic activity">
    <reaction evidence="8">
        <text>L-lysyl-L-alanine(out) = L-lysyl-L-alanine(in)</text>
        <dbReference type="Rhea" id="RHEA:79399"/>
        <dbReference type="ChEBI" id="CHEBI:229954"/>
    </reaction>
</comment>
<dbReference type="SUPFAM" id="SSF103473">
    <property type="entry name" value="MFS general substrate transporter"/>
    <property type="match status" value="1"/>
</dbReference>
<keyword evidence="6 26" id="KW-0472">Membrane</keyword>
<evidence type="ECO:0000256" key="2">
    <source>
        <dbReference type="ARBA" id="ARBA00008335"/>
    </source>
</evidence>
<evidence type="ECO:0000256" key="15">
    <source>
        <dbReference type="ARBA" id="ARBA00044899"/>
    </source>
</evidence>
<dbReference type="CDD" id="cd17340">
    <property type="entry name" value="MFS_MFSD1"/>
    <property type="match status" value="1"/>
</dbReference>
<comment type="catalytic activity">
    <reaction evidence="16">
        <text>L-lysyl-L-lysine(out) = L-lysyl-L-lysine(in)</text>
        <dbReference type="Rhea" id="RHEA:79403"/>
        <dbReference type="ChEBI" id="CHEBI:229956"/>
    </reaction>
</comment>
<dbReference type="Gene3D" id="1.20.1250.20">
    <property type="entry name" value="MFS general substrate transporter like domains"/>
    <property type="match status" value="2"/>
</dbReference>
<dbReference type="AlphaFoldDB" id="A0AAV2T2P0"/>
<dbReference type="GO" id="GO:0005765">
    <property type="term" value="C:lysosomal membrane"/>
    <property type="evidence" value="ECO:0007669"/>
    <property type="project" value="UniProtKB-SubCell"/>
</dbReference>
<evidence type="ECO:0000256" key="19">
    <source>
        <dbReference type="ARBA" id="ARBA00044919"/>
    </source>
</evidence>
<evidence type="ECO:0000256" key="17">
    <source>
        <dbReference type="ARBA" id="ARBA00044903"/>
    </source>
</evidence>
<feature type="transmembrane region" description="Helical" evidence="26">
    <location>
        <begin position="273"/>
        <end position="298"/>
    </location>
</feature>
<evidence type="ECO:0000256" key="12">
    <source>
        <dbReference type="ARBA" id="ARBA00044891"/>
    </source>
</evidence>
<evidence type="ECO:0000256" key="24">
    <source>
        <dbReference type="ARBA" id="ARBA00046376"/>
    </source>
</evidence>
<evidence type="ECO:0000256" key="8">
    <source>
        <dbReference type="ARBA" id="ARBA00044876"/>
    </source>
</evidence>
<feature type="transmembrane region" description="Helical" evidence="26">
    <location>
        <begin position="398"/>
        <end position="421"/>
    </location>
</feature>
<evidence type="ECO:0000256" key="25">
    <source>
        <dbReference type="SAM" id="MobiDB-lite"/>
    </source>
</evidence>